<keyword evidence="5" id="KW-1185">Reference proteome</keyword>
<dbReference type="InterPro" id="IPR005303">
    <property type="entry name" value="MOCOS_middle"/>
</dbReference>
<dbReference type="RefSeq" id="WP_085628187.1">
    <property type="nucleotide sequence ID" value="NZ_JAFBWU010000001.1"/>
</dbReference>
<evidence type="ECO:0000313" key="4">
    <source>
        <dbReference type="Proteomes" id="UP000755667"/>
    </source>
</evidence>
<proteinExistence type="predicted"/>
<dbReference type="GeneID" id="62639898"/>
<dbReference type="AlphaFoldDB" id="A0A9Q2RYF0"/>
<name>A0A9Q2RYF0_9RHOB</name>
<comment type="caution">
    <text evidence="2">The sequence shown here is derived from an EMBL/GenBank/DDBJ whole genome shotgun (WGS) entry which is preliminary data.</text>
</comment>
<dbReference type="Proteomes" id="UP000809440">
    <property type="component" value="Unassembled WGS sequence"/>
</dbReference>
<dbReference type="GO" id="GO:0030151">
    <property type="term" value="F:molybdenum ion binding"/>
    <property type="evidence" value="ECO:0007669"/>
    <property type="project" value="InterPro"/>
</dbReference>
<evidence type="ECO:0000259" key="1">
    <source>
        <dbReference type="PROSITE" id="PS51340"/>
    </source>
</evidence>
<dbReference type="EMBL" id="JAFBXE010000001">
    <property type="protein sequence ID" value="MBM2411030.1"/>
    <property type="molecule type" value="Genomic_DNA"/>
</dbReference>
<dbReference type="Pfam" id="PF03476">
    <property type="entry name" value="MOSC_N"/>
    <property type="match status" value="1"/>
</dbReference>
<dbReference type="InterPro" id="IPR005302">
    <property type="entry name" value="MoCF_Sase_C"/>
</dbReference>
<dbReference type="PANTHER" id="PTHR36930">
    <property type="entry name" value="METAL-SULFUR CLUSTER BIOSYNTHESIS PROTEINS YUAD-RELATED"/>
    <property type="match status" value="1"/>
</dbReference>
<dbReference type="GO" id="GO:0003824">
    <property type="term" value="F:catalytic activity"/>
    <property type="evidence" value="ECO:0007669"/>
    <property type="project" value="InterPro"/>
</dbReference>
<dbReference type="Pfam" id="PF03473">
    <property type="entry name" value="MOSC"/>
    <property type="match status" value="1"/>
</dbReference>
<dbReference type="GO" id="GO:0030170">
    <property type="term" value="F:pyridoxal phosphate binding"/>
    <property type="evidence" value="ECO:0007669"/>
    <property type="project" value="InterPro"/>
</dbReference>
<evidence type="ECO:0000313" key="2">
    <source>
        <dbReference type="EMBL" id="MBM2411030.1"/>
    </source>
</evidence>
<dbReference type="InterPro" id="IPR011037">
    <property type="entry name" value="Pyrv_Knase-like_insert_dom_sf"/>
</dbReference>
<dbReference type="EMBL" id="JAFBXF010000001">
    <property type="protein sequence ID" value="MBM2415697.1"/>
    <property type="molecule type" value="Genomic_DNA"/>
</dbReference>
<reference evidence="2 5" key="1">
    <citation type="submission" date="2021-01" db="EMBL/GenBank/DDBJ databases">
        <title>Diatom-associated Roseobacters Show Island Model of Population Structure.</title>
        <authorList>
            <person name="Qu L."/>
            <person name="Feng X."/>
            <person name="Chen Y."/>
            <person name="Li L."/>
            <person name="Wang X."/>
            <person name="Hu Z."/>
            <person name="Wang H."/>
            <person name="Luo H."/>
        </authorList>
    </citation>
    <scope>NUCLEOTIDE SEQUENCE</scope>
    <source>
        <strain evidence="3 5">CC28-63</strain>
        <strain evidence="2">CC28-69</strain>
    </source>
</reference>
<evidence type="ECO:0000313" key="5">
    <source>
        <dbReference type="Proteomes" id="UP000809440"/>
    </source>
</evidence>
<gene>
    <name evidence="2" type="ORF">JQX41_01840</name>
    <name evidence="3" type="ORF">JQX48_01840</name>
</gene>
<sequence>MTATVTEIWRHPIKSHGREKLDSVTVQAGGTLPFDRLWAVAHDRSKADGSEWVSCGHFCRVAKLPSLMAISAKFDATSGRVTLSHPDADDLTFDPDTDSEEFIAWTKSLVPEDALQPARLVKAHAQAFTDSDFPSITLCNHASHRAVEQRVGQPLSHLRWRGNIWIDGLAPWEEFDWDDREIRIGETIVRVRERTDRCKSTHSNPETGKRDADVLSALASWGHQDFSVRAEVINGGEIKAGDEVARV</sequence>
<dbReference type="SUPFAM" id="SSF50800">
    <property type="entry name" value="PK beta-barrel domain-like"/>
    <property type="match status" value="1"/>
</dbReference>
<dbReference type="PROSITE" id="PS51340">
    <property type="entry name" value="MOSC"/>
    <property type="match status" value="1"/>
</dbReference>
<dbReference type="OrthoDB" id="581532at2"/>
<accession>A0A9Q2RYF0</accession>
<dbReference type="InterPro" id="IPR052716">
    <property type="entry name" value="MOSC_domain"/>
</dbReference>
<dbReference type="Proteomes" id="UP000755667">
    <property type="component" value="Unassembled WGS sequence"/>
</dbReference>
<evidence type="ECO:0000313" key="3">
    <source>
        <dbReference type="EMBL" id="MBM2415697.1"/>
    </source>
</evidence>
<dbReference type="PANTHER" id="PTHR36930:SF1">
    <property type="entry name" value="MOSC DOMAIN-CONTAINING PROTEIN"/>
    <property type="match status" value="1"/>
</dbReference>
<organism evidence="2 4">
    <name type="scientific">Marivita cryptomonadis</name>
    <dbReference type="NCBI Taxonomy" id="505252"/>
    <lineage>
        <taxon>Bacteria</taxon>
        <taxon>Pseudomonadati</taxon>
        <taxon>Pseudomonadota</taxon>
        <taxon>Alphaproteobacteria</taxon>
        <taxon>Rhodobacterales</taxon>
        <taxon>Roseobacteraceae</taxon>
        <taxon>Marivita</taxon>
    </lineage>
</organism>
<feature type="domain" description="MOSC" evidence="1">
    <location>
        <begin position="107"/>
        <end position="247"/>
    </location>
</feature>
<protein>
    <submittedName>
        <fullName evidence="2">MOSC domain-containing protein</fullName>
    </submittedName>
</protein>